<organism evidence="3 4">
    <name type="scientific">Paenalcaligenes hominis</name>
    <dbReference type="NCBI Taxonomy" id="643674"/>
    <lineage>
        <taxon>Bacteria</taxon>
        <taxon>Pseudomonadati</taxon>
        <taxon>Pseudomonadota</taxon>
        <taxon>Betaproteobacteria</taxon>
        <taxon>Burkholderiales</taxon>
        <taxon>Alcaligenaceae</taxon>
        <taxon>Paenalcaligenes</taxon>
    </lineage>
</organism>
<evidence type="ECO:0000313" key="3">
    <source>
        <dbReference type="EMBL" id="HJH23992.1"/>
    </source>
</evidence>
<dbReference type="Pfam" id="PF01266">
    <property type="entry name" value="DAO"/>
    <property type="match status" value="1"/>
</dbReference>
<dbReference type="Gene3D" id="3.50.50.60">
    <property type="entry name" value="FAD/NAD(P)-binding domain"/>
    <property type="match status" value="1"/>
</dbReference>
<dbReference type="InterPro" id="IPR006076">
    <property type="entry name" value="FAD-dep_OxRdtase"/>
</dbReference>
<protein>
    <submittedName>
        <fullName evidence="3">FAD-binding oxidoreductase</fullName>
    </submittedName>
</protein>
<evidence type="ECO:0000259" key="2">
    <source>
        <dbReference type="Pfam" id="PF01266"/>
    </source>
</evidence>
<dbReference type="GO" id="GO:0005737">
    <property type="term" value="C:cytoplasm"/>
    <property type="evidence" value="ECO:0007669"/>
    <property type="project" value="TreeGrafter"/>
</dbReference>
<gene>
    <name evidence="3" type="ORF">K8U84_05490</name>
</gene>
<accession>A0A9D3AAP4</accession>
<evidence type="ECO:0000313" key="4">
    <source>
        <dbReference type="Proteomes" id="UP000700248"/>
    </source>
</evidence>
<dbReference type="PANTHER" id="PTHR13847:SF281">
    <property type="entry name" value="FAD DEPENDENT OXIDOREDUCTASE DOMAIN-CONTAINING PROTEIN"/>
    <property type="match status" value="1"/>
</dbReference>
<name>A0A9D3AAP4_9BURK</name>
<feature type="domain" description="FAD dependent oxidoreductase" evidence="2">
    <location>
        <begin position="36"/>
        <end position="394"/>
    </location>
</feature>
<keyword evidence="1" id="KW-0560">Oxidoreductase</keyword>
<dbReference type="EMBL" id="DYTQ01000063">
    <property type="protein sequence ID" value="HJH23992.1"/>
    <property type="molecule type" value="Genomic_DNA"/>
</dbReference>
<reference evidence="3" key="1">
    <citation type="journal article" date="2021" name="PeerJ">
        <title>Extensive microbial diversity within the chicken gut microbiome revealed by metagenomics and culture.</title>
        <authorList>
            <person name="Gilroy R."/>
            <person name="Ravi A."/>
            <person name="Getino M."/>
            <person name="Pursley I."/>
            <person name="Horton D.L."/>
            <person name="Alikhan N.F."/>
            <person name="Baker D."/>
            <person name="Gharbi K."/>
            <person name="Hall N."/>
            <person name="Watson M."/>
            <person name="Adriaenssens E.M."/>
            <person name="Foster-Nyarko E."/>
            <person name="Jarju S."/>
            <person name="Secka A."/>
            <person name="Antonio M."/>
            <person name="Oren A."/>
            <person name="Chaudhuri R.R."/>
            <person name="La Ragione R."/>
            <person name="Hildebrand F."/>
            <person name="Pallen M.J."/>
        </authorList>
    </citation>
    <scope>NUCLEOTIDE SEQUENCE</scope>
    <source>
        <strain evidence="3">CHK175-13533</strain>
    </source>
</reference>
<dbReference type="GO" id="GO:0016491">
    <property type="term" value="F:oxidoreductase activity"/>
    <property type="evidence" value="ECO:0007669"/>
    <property type="project" value="UniProtKB-KW"/>
</dbReference>
<dbReference type="SUPFAM" id="SSF51905">
    <property type="entry name" value="FAD/NAD(P)-binding domain"/>
    <property type="match status" value="1"/>
</dbReference>
<comment type="caution">
    <text evidence="3">The sequence shown here is derived from an EMBL/GenBank/DDBJ whole genome shotgun (WGS) entry which is preliminary data.</text>
</comment>
<dbReference type="InterPro" id="IPR036188">
    <property type="entry name" value="FAD/NAD-bd_sf"/>
</dbReference>
<reference evidence="3" key="2">
    <citation type="submission" date="2021-09" db="EMBL/GenBank/DDBJ databases">
        <authorList>
            <person name="Gilroy R."/>
        </authorList>
    </citation>
    <scope>NUCLEOTIDE SEQUENCE</scope>
    <source>
        <strain evidence="3">CHK175-13533</strain>
    </source>
</reference>
<dbReference type="Gene3D" id="3.30.9.10">
    <property type="entry name" value="D-Amino Acid Oxidase, subunit A, domain 2"/>
    <property type="match status" value="1"/>
</dbReference>
<dbReference type="Proteomes" id="UP000700248">
    <property type="component" value="Unassembled WGS sequence"/>
</dbReference>
<dbReference type="PANTHER" id="PTHR13847">
    <property type="entry name" value="SARCOSINE DEHYDROGENASE-RELATED"/>
    <property type="match status" value="1"/>
</dbReference>
<dbReference type="AlphaFoldDB" id="A0A9D3AAP4"/>
<sequence length="440" mass="48348">MKTIHIFPNNDHSIGWRGLNDKRRLASTLQQEITVDFLVIGAGLAGLAAARRLAENRPDACIALVDAERVGEGTHARNSGFAIDVPHNTSSMLLDQAHAQRHLRLARAAIDFLEQQVKAYGINCEWEQAGKFHAAVSPQGVETILRPTQKLLDVLHEPYEWLDRSTLEKKVGFNHFHAAIYTPGTVLLNPRALTQGLVDNLPANVDVYENSPITSITYGTAQTKAQTPAGSVMAHQVVIAVNAFAEQFGVLKNRLIPIAAHASLTRPLTEPEQQALQGLKTWGITPANAFVGITMRRTPDQRILIRQNMAYAPDLHSDGQHKATVAQQHQRLFSERFPMLPNVTIQHTWKGIMCVSANMAPGFGELMPNVFSAVCHNGIGLTSGTISGMLAADLMTHRDNPLLEDIAALGLPTQLPPRPLLDMGVRSRLAWEAWQHRGEL</sequence>
<proteinExistence type="predicted"/>
<evidence type="ECO:0000256" key="1">
    <source>
        <dbReference type="ARBA" id="ARBA00023002"/>
    </source>
</evidence>
<dbReference type="RefSeq" id="WP_276830685.1">
    <property type="nucleotide sequence ID" value="NZ_DYTQ01000063.1"/>
</dbReference>